<dbReference type="Pfam" id="PF19279">
    <property type="entry name" value="YegS_C"/>
    <property type="match status" value="1"/>
</dbReference>
<dbReference type="NCBIfam" id="NF009025">
    <property type="entry name" value="PRK12361.1"/>
    <property type="match status" value="1"/>
</dbReference>
<dbReference type="Pfam" id="PF00781">
    <property type="entry name" value="DAGK_cat"/>
    <property type="match status" value="1"/>
</dbReference>
<accession>A0ABP3WQ93</accession>
<dbReference type="PANTHER" id="PTHR30492">
    <property type="entry name" value="METHYLGLYOXAL SYNTHASE"/>
    <property type="match status" value="1"/>
</dbReference>
<dbReference type="PROSITE" id="PS50146">
    <property type="entry name" value="DAGK"/>
    <property type="match status" value="1"/>
</dbReference>
<dbReference type="RefSeq" id="WP_343857164.1">
    <property type="nucleotide sequence ID" value="NZ_BAAAFD010000002.1"/>
</dbReference>
<gene>
    <name evidence="6" type="ORF">GCM10009114_10080</name>
</gene>
<dbReference type="InterPro" id="IPR003595">
    <property type="entry name" value="Tyr_Pase_cat"/>
</dbReference>
<dbReference type="PROSITE" id="PS50056">
    <property type="entry name" value="TYR_PHOSPHATASE_2"/>
    <property type="match status" value="1"/>
</dbReference>
<feature type="domain" description="Tyrosine specific protein phosphatases" evidence="4">
    <location>
        <begin position="155"/>
        <end position="224"/>
    </location>
</feature>
<dbReference type="GO" id="GO:0016301">
    <property type="term" value="F:kinase activity"/>
    <property type="evidence" value="ECO:0007669"/>
    <property type="project" value="UniProtKB-KW"/>
</dbReference>
<keyword evidence="6" id="KW-0808">Transferase</keyword>
<comment type="caution">
    <text evidence="6">The sequence shown here is derived from an EMBL/GenBank/DDBJ whole genome shotgun (WGS) entry which is preliminary data.</text>
</comment>
<dbReference type="EMBL" id="BAAAFD010000002">
    <property type="protein sequence ID" value="GAA0854424.1"/>
    <property type="molecule type" value="Genomic_DNA"/>
</dbReference>
<feature type="region of interest" description="Disordered" evidence="1">
    <location>
        <begin position="485"/>
        <end position="506"/>
    </location>
</feature>
<dbReference type="Gene3D" id="3.40.50.10330">
    <property type="entry name" value="Probable inorganic polyphosphate/atp-NAD kinase, domain 1"/>
    <property type="match status" value="1"/>
</dbReference>
<keyword evidence="2" id="KW-0812">Transmembrane</keyword>
<feature type="domain" description="DAGKc" evidence="5">
    <location>
        <begin position="236"/>
        <end position="369"/>
    </location>
</feature>
<sequence>MFIVKYYVLAALAALAMTVWVDNLYFKLFFAWICVSLSLVSTAYIFQAPGIFRKKTNGSIPFYIRWLFIPFLLGAQLYNAWSRKNDSVPPIQKIRDNLFLAARLFPSDVDTLKNEGITAILDATAEFDGLDWTAESEHLQYLNIPVLDHQSPTASELQQAINWIQNQIDDGGSVVVHCALGRGRSVLIMTAYLMSLDKNLSAEEAVAEINTTRQTARLNSHQLKKLKTIHQAGELHVKEHLAIVANPVAGGGKWSEYKEEVLQRLSPHFDLTVYETTEDCNAQKMALQALEEGADSIMACGGDGTLTEAASALVGTDYPLGIMPLGTANAFSHALYGVSTKIIPVETACDAIIAGLTMKIDTATCNDELALMVVGIGFEQEMISQADRESKNESGQMAYLGALYDAIETNQSSTLTIQLDDADPFTIETGSLIIANAAPSTTVLAQGAGNPDVKDGLLDITWLPKTESTSETIINLAELAMRSLSESKPDSQHHEDAIQHRHASSITIESDSKGPLKYVIDGENREAEKIRIEVNPLSLTVYCLPY</sequence>
<keyword evidence="2" id="KW-0472">Membrane</keyword>
<protein>
    <submittedName>
        <fullName evidence="6">Diacylglycerol kinase family protein</fullName>
    </submittedName>
</protein>
<name>A0ABP3WQ93_9ALTE</name>
<evidence type="ECO:0000259" key="3">
    <source>
        <dbReference type="PROSITE" id="PS50054"/>
    </source>
</evidence>
<keyword evidence="7" id="KW-1185">Reference proteome</keyword>
<dbReference type="PANTHER" id="PTHR30492:SF0">
    <property type="entry name" value="METHYLGLYOXAL SYNTHASE"/>
    <property type="match status" value="1"/>
</dbReference>
<evidence type="ECO:0000256" key="2">
    <source>
        <dbReference type="SAM" id="Phobius"/>
    </source>
</evidence>
<evidence type="ECO:0000256" key="1">
    <source>
        <dbReference type="SAM" id="MobiDB-lite"/>
    </source>
</evidence>
<evidence type="ECO:0000313" key="7">
    <source>
        <dbReference type="Proteomes" id="UP001500359"/>
    </source>
</evidence>
<evidence type="ECO:0000259" key="5">
    <source>
        <dbReference type="PROSITE" id="PS50146"/>
    </source>
</evidence>
<dbReference type="SUPFAM" id="SSF52799">
    <property type="entry name" value="(Phosphotyrosine protein) phosphatases II"/>
    <property type="match status" value="1"/>
</dbReference>
<feature type="transmembrane region" description="Helical" evidence="2">
    <location>
        <begin position="29"/>
        <end position="50"/>
    </location>
</feature>
<dbReference type="InterPro" id="IPR045540">
    <property type="entry name" value="YegS/DAGK_C"/>
</dbReference>
<dbReference type="InterPro" id="IPR000340">
    <property type="entry name" value="Dual-sp_phosphatase_cat-dom"/>
</dbReference>
<dbReference type="InterPro" id="IPR001206">
    <property type="entry name" value="Diacylglycerol_kinase_cat_dom"/>
</dbReference>
<dbReference type="Gene3D" id="2.60.200.40">
    <property type="match status" value="1"/>
</dbReference>
<dbReference type="PROSITE" id="PS50054">
    <property type="entry name" value="TYR_PHOSPHATASE_DUAL"/>
    <property type="match status" value="1"/>
</dbReference>
<dbReference type="Proteomes" id="UP001500359">
    <property type="component" value="Unassembled WGS sequence"/>
</dbReference>
<dbReference type="SUPFAM" id="SSF111331">
    <property type="entry name" value="NAD kinase/diacylglycerol kinase-like"/>
    <property type="match status" value="1"/>
</dbReference>
<feature type="transmembrane region" description="Helical" evidence="2">
    <location>
        <begin position="62"/>
        <end position="81"/>
    </location>
</feature>
<evidence type="ECO:0000259" key="4">
    <source>
        <dbReference type="PROSITE" id="PS50056"/>
    </source>
</evidence>
<dbReference type="Pfam" id="PF00782">
    <property type="entry name" value="DSPc"/>
    <property type="match status" value="1"/>
</dbReference>
<dbReference type="InterPro" id="IPR017438">
    <property type="entry name" value="ATP-NAD_kinase_N"/>
</dbReference>
<dbReference type="InterPro" id="IPR016064">
    <property type="entry name" value="NAD/diacylglycerol_kinase_sf"/>
</dbReference>
<dbReference type="SMART" id="SM00046">
    <property type="entry name" value="DAGKc"/>
    <property type="match status" value="1"/>
</dbReference>
<dbReference type="InterPro" id="IPR000387">
    <property type="entry name" value="Tyr_Pase_dom"/>
</dbReference>
<evidence type="ECO:0000313" key="6">
    <source>
        <dbReference type="EMBL" id="GAA0854424.1"/>
    </source>
</evidence>
<dbReference type="InterPro" id="IPR020422">
    <property type="entry name" value="TYR_PHOSPHATASE_DUAL_dom"/>
</dbReference>
<dbReference type="SMART" id="SM00195">
    <property type="entry name" value="DSPc"/>
    <property type="match status" value="1"/>
</dbReference>
<dbReference type="Gene3D" id="3.90.190.10">
    <property type="entry name" value="Protein tyrosine phosphatase superfamily"/>
    <property type="match status" value="1"/>
</dbReference>
<proteinExistence type="predicted"/>
<feature type="compositionally biased region" description="Basic and acidic residues" evidence="1">
    <location>
        <begin position="485"/>
        <end position="499"/>
    </location>
</feature>
<organism evidence="6 7">
    <name type="scientific">Aliiglaciecola litoralis</name>
    <dbReference type="NCBI Taxonomy" id="582857"/>
    <lineage>
        <taxon>Bacteria</taxon>
        <taxon>Pseudomonadati</taxon>
        <taxon>Pseudomonadota</taxon>
        <taxon>Gammaproteobacteria</taxon>
        <taxon>Alteromonadales</taxon>
        <taxon>Alteromonadaceae</taxon>
        <taxon>Aliiglaciecola</taxon>
    </lineage>
</organism>
<reference evidence="7" key="1">
    <citation type="journal article" date="2019" name="Int. J. Syst. Evol. Microbiol.">
        <title>The Global Catalogue of Microorganisms (GCM) 10K type strain sequencing project: providing services to taxonomists for standard genome sequencing and annotation.</title>
        <authorList>
            <consortium name="The Broad Institute Genomics Platform"/>
            <consortium name="The Broad Institute Genome Sequencing Center for Infectious Disease"/>
            <person name="Wu L."/>
            <person name="Ma J."/>
        </authorList>
    </citation>
    <scope>NUCLEOTIDE SEQUENCE [LARGE SCALE GENOMIC DNA]</scope>
    <source>
        <strain evidence="7">JCM 15896</strain>
    </source>
</reference>
<dbReference type="SMART" id="SM00404">
    <property type="entry name" value="PTPc_motif"/>
    <property type="match status" value="1"/>
</dbReference>
<dbReference type="InterPro" id="IPR029021">
    <property type="entry name" value="Prot-tyrosine_phosphatase-like"/>
</dbReference>
<keyword evidence="6" id="KW-0418">Kinase</keyword>
<feature type="domain" description="Tyrosine-protein phosphatase" evidence="3">
    <location>
        <begin position="89"/>
        <end position="235"/>
    </location>
</feature>
<feature type="transmembrane region" description="Helical" evidence="2">
    <location>
        <begin position="7"/>
        <end position="23"/>
    </location>
</feature>
<dbReference type="InterPro" id="IPR004363">
    <property type="entry name" value="Methylgl_synth"/>
</dbReference>
<keyword evidence="2" id="KW-1133">Transmembrane helix</keyword>